<dbReference type="PROSITE" id="PS50011">
    <property type="entry name" value="PROTEIN_KINASE_DOM"/>
    <property type="match status" value="1"/>
</dbReference>
<keyword evidence="13" id="KW-1185">Reference proteome</keyword>
<dbReference type="Pfam" id="PF00069">
    <property type="entry name" value="Pkinase"/>
    <property type="match status" value="1"/>
</dbReference>
<evidence type="ECO:0000259" key="11">
    <source>
        <dbReference type="PROSITE" id="PS50011"/>
    </source>
</evidence>
<accession>A0AAD1TML1</accession>
<feature type="binding site" evidence="9">
    <location>
        <position position="97"/>
    </location>
    <ligand>
        <name>ATP</name>
        <dbReference type="ChEBI" id="CHEBI:30616"/>
    </ligand>
</feature>
<dbReference type="PANTHER" id="PTHR24356:SF428">
    <property type="entry name" value="PROTEIN KINASE C DELTA TYPE-LIKE"/>
    <property type="match status" value="1"/>
</dbReference>
<dbReference type="SUPFAM" id="SSF56112">
    <property type="entry name" value="Protein kinase-like (PK-like)"/>
    <property type="match status" value="1"/>
</dbReference>
<gene>
    <name evidence="12" type="ORF">PECUL_23A016348</name>
</gene>
<protein>
    <recommendedName>
        <fullName evidence="1">non-specific serine/threonine protein kinase</fullName>
        <ecNumber evidence="1">2.7.11.1</ecNumber>
    </recommendedName>
</protein>
<feature type="compositionally biased region" description="Basic residues" evidence="10">
    <location>
        <begin position="12"/>
        <end position="22"/>
    </location>
</feature>
<feature type="compositionally biased region" description="Polar residues" evidence="10">
    <location>
        <begin position="1"/>
        <end position="10"/>
    </location>
</feature>
<feature type="compositionally biased region" description="Basic and acidic residues" evidence="10">
    <location>
        <begin position="23"/>
        <end position="50"/>
    </location>
</feature>
<sequence>MENPTTTETSCGKKRTGKKRQREKTEEKKGPDGSETEEHLKRKKKCEEGATIHPVVSPMETSISLERFAIHKTLGQGSFGKVVLASDQITNKWLAMKIIDKQRLIESASSCLVERRVLEIAAGSKFLTHAYATFQTEDRLFFAMEYLSGGDLYDYLDKNGRLDLSTTTDETANLNEESSSDCSVTFPKQHEQNVLNCCSHQLHISGVLMDLRRPRVPLLSVVPVSYNGLTHDRIVFALGTALLRGTTYKNPDTKTSRLALLQIPGEQISQSGATLLKISTGSTLRHHPPVGGA</sequence>
<comment type="catalytic activity">
    <reaction evidence="7">
        <text>L-threonyl-[protein] + ATP = O-phospho-L-threonyl-[protein] + ADP + H(+)</text>
        <dbReference type="Rhea" id="RHEA:46608"/>
        <dbReference type="Rhea" id="RHEA-COMP:11060"/>
        <dbReference type="Rhea" id="RHEA-COMP:11605"/>
        <dbReference type="ChEBI" id="CHEBI:15378"/>
        <dbReference type="ChEBI" id="CHEBI:30013"/>
        <dbReference type="ChEBI" id="CHEBI:30616"/>
        <dbReference type="ChEBI" id="CHEBI:61977"/>
        <dbReference type="ChEBI" id="CHEBI:456216"/>
        <dbReference type="EC" id="2.7.11.1"/>
    </reaction>
</comment>
<keyword evidence="2" id="KW-0723">Serine/threonine-protein kinase</keyword>
<dbReference type="PANTHER" id="PTHR24356">
    <property type="entry name" value="SERINE/THREONINE-PROTEIN KINASE"/>
    <property type="match status" value="1"/>
</dbReference>
<evidence type="ECO:0000256" key="10">
    <source>
        <dbReference type="SAM" id="MobiDB-lite"/>
    </source>
</evidence>
<dbReference type="EMBL" id="CAKOES020000037">
    <property type="protein sequence ID" value="CAH2329768.1"/>
    <property type="molecule type" value="Genomic_DNA"/>
</dbReference>
<evidence type="ECO:0000256" key="9">
    <source>
        <dbReference type="PROSITE-ProRule" id="PRU10141"/>
    </source>
</evidence>
<evidence type="ECO:0000256" key="7">
    <source>
        <dbReference type="ARBA" id="ARBA00047899"/>
    </source>
</evidence>
<dbReference type="PROSITE" id="PS00107">
    <property type="entry name" value="PROTEIN_KINASE_ATP"/>
    <property type="match status" value="1"/>
</dbReference>
<evidence type="ECO:0000256" key="4">
    <source>
        <dbReference type="ARBA" id="ARBA00022741"/>
    </source>
</evidence>
<evidence type="ECO:0000256" key="1">
    <source>
        <dbReference type="ARBA" id="ARBA00012513"/>
    </source>
</evidence>
<evidence type="ECO:0000256" key="8">
    <source>
        <dbReference type="ARBA" id="ARBA00048679"/>
    </source>
</evidence>
<keyword evidence="5 12" id="KW-0418">Kinase</keyword>
<dbReference type="EC" id="2.7.11.1" evidence="1"/>
<feature type="domain" description="Protein kinase" evidence="11">
    <location>
        <begin position="68"/>
        <end position="293"/>
    </location>
</feature>
<reference evidence="12" key="1">
    <citation type="submission" date="2022-03" db="EMBL/GenBank/DDBJ databases">
        <authorList>
            <person name="Alioto T."/>
            <person name="Alioto T."/>
            <person name="Gomez Garrido J."/>
        </authorList>
    </citation>
    <scope>NUCLEOTIDE SEQUENCE</scope>
</reference>
<dbReference type="InterPro" id="IPR050236">
    <property type="entry name" value="Ser_Thr_kinase_AGC"/>
</dbReference>
<dbReference type="GO" id="GO:0004674">
    <property type="term" value="F:protein serine/threonine kinase activity"/>
    <property type="evidence" value="ECO:0007669"/>
    <property type="project" value="UniProtKB-KW"/>
</dbReference>
<dbReference type="Gene3D" id="3.30.200.20">
    <property type="entry name" value="Phosphorylase Kinase, domain 1"/>
    <property type="match status" value="1"/>
</dbReference>
<evidence type="ECO:0000256" key="2">
    <source>
        <dbReference type="ARBA" id="ARBA00022527"/>
    </source>
</evidence>
<name>A0AAD1TML1_PELCU</name>
<dbReference type="InterPro" id="IPR011009">
    <property type="entry name" value="Kinase-like_dom_sf"/>
</dbReference>
<dbReference type="Proteomes" id="UP001295444">
    <property type="component" value="Unassembled WGS sequence"/>
</dbReference>
<evidence type="ECO:0000256" key="3">
    <source>
        <dbReference type="ARBA" id="ARBA00022679"/>
    </source>
</evidence>
<evidence type="ECO:0000313" key="12">
    <source>
        <dbReference type="EMBL" id="CAH2329768.1"/>
    </source>
</evidence>
<comment type="caution">
    <text evidence="12">The sequence shown here is derived from an EMBL/GenBank/DDBJ whole genome shotgun (WGS) entry which is preliminary data.</text>
</comment>
<evidence type="ECO:0000256" key="6">
    <source>
        <dbReference type="ARBA" id="ARBA00022840"/>
    </source>
</evidence>
<feature type="region of interest" description="Disordered" evidence="10">
    <location>
        <begin position="1"/>
        <end position="53"/>
    </location>
</feature>
<dbReference type="SMART" id="SM00220">
    <property type="entry name" value="S_TKc"/>
    <property type="match status" value="1"/>
</dbReference>
<dbReference type="GO" id="GO:0005524">
    <property type="term" value="F:ATP binding"/>
    <property type="evidence" value="ECO:0007669"/>
    <property type="project" value="UniProtKB-UniRule"/>
</dbReference>
<evidence type="ECO:0000256" key="5">
    <source>
        <dbReference type="ARBA" id="ARBA00022777"/>
    </source>
</evidence>
<comment type="catalytic activity">
    <reaction evidence="8">
        <text>L-seryl-[protein] + ATP = O-phospho-L-seryl-[protein] + ADP + H(+)</text>
        <dbReference type="Rhea" id="RHEA:17989"/>
        <dbReference type="Rhea" id="RHEA-COMP:9863"/>
        <dbReference type="Rhea" id="RHEA-COMP:11604"/>
        <dbReference type="ChEBI" id="CHEBI:15378"/>
        <dbReference type="ChEBI" id="CHEBI:29999"/>
        <dbReference type="ChEBI" id="CHEBI:30616"/>
        <dbReference type="ChEBI" id="CHEBI:83421"/>
        <dbReference type="ChEBI" id="CHEBI:456216"/>
        <dbReference type="EC" id="2.7.11.1"/>
    </reaction>
</comment>
<evidence type="ECO:0000313" key="13">
    <source>
        <dbReference type="Proteomes" id="UP001295444"/>
    </source>
</evidence>
<organism evidence="12 13">
    <name type="scientific">Pelobates cultripes</name>
    <name type="common">Western spadefoot toad</name>
    <dbReference type="NCBI Taxonomy" id="61616"/>
    <lineage>
        <taxon>Eukaryota</taxon>
        <taxon>Metazoa</taxon>
        <taxon>Chordata</taxon>
        <taxon>Craniata</taxon>
        <taxon>Vertebrata</taxon>
        <taxon>Euteleostomi</taxon>
        <taxon>Amphibia</taxon>
        <taxon>Batrachia</taxon>
        <taxon>Anura</taxon>
        <taxon>Pelobatoidea</taxon>
        <taxon>Pelobatidae</taxon>
        <taxon>Pelobates</taxon>
    </lineage>
</organism>
<dbReference type="InterPro" id="IPR017441">
    <property type="entry name" value="Protein_kinase_ATP_BS"/>
</dbReference>
<proteinExistence type="predicted"/>
<keyword evidence="3" id="KW-0808">Transferase</keyword>
<keyword evidence="4 9" id="KW-0547">Nucleotide-binding</keyword>
<dbReference type="InterPro" id="IPR000719">
    <property type="entry name" value="Prot_kinase_dom"/>
</dbReference>
<keyword evidence="6 9" id="KW-0067">ATP-binding</keyword>
<dbReference type="AlphaFoldDB" id="A0AAD1TML1"/>
<dbReference type="GO" id="GO:0035556">
    <property type="term" value="P:intracellular signal transduction"/>
    <property type="evidence" value="ECO:0007669"/>
    <property type="project" value="TreeGrafter"/>
</dbReference>